<dbReference type="RefSeq" id="WP_059058610.1">
    <property type="nucleotide sequence ID" value="NZ_CEML01000003.1"/>
</dbReference>
<evidence type="ECO:0000256" key="1">
    <source>
        <dbReference type="SAM" id="MobiDB-lite"/>
    </source>
</evidence>
<dbReference type="EMBL" id="LN831303">
    <property type="protein sequence ID" value="CQH63850.1"/>
    <property type="molecule type" value="Genomic_DNA"/>
</dbReference>
<evidence type="ECO:0000313" key="3">
    <source>
        <dbReference type="Proteomes" id="UP000066737"/>
    </source>
</evidence>
<protein>
    <submittedName>
        <fullName evidence="2">Uncharacterized protein</fullName>
    </submittedName>
</protein>
<dbReference type="AlphaFoldDB" id="A0A0U5H6Z8"/>
<gene>
    <name evidence="2" type="ORF">HHUB_4205</name>
</gene>
<sequence length="93" mass="10574">MSDSTPDDKVSVTFHPQEWVDSPGEAHDWDRKQLTSASDREPVTFTVPREDATDDDGDVFEDESYEANLLQAHAAAPDWVNDWDGPYYVRTQT</sequence>
<dbReference type="Proteomes" id="UP000066737">
    <property type="component" value="Plasmid pSTJ001"/>
</dbReference>
<organism evidence="2 3">
    <name type="scientific">Halobacterium hubeiense</name>
    <dbReference type="NCBI Taxonomy" id="1407499"/>
    <lineage>
        <taxon>Archaea</taxon>
        <taxon>Methanobacteriati</taxon>
        <taxon>Methanobacteriota</taxon>
        <taxon>Stenosarchaea group</taxon>
        <taxon>Halobacteria</taxon>
        <taxon>Halobacteriales</taxon>
        <taxon>Halobacteriaceae</taxon>
        <taxon>Halobacterium</taxon>
    </lineage>
</organism>
<evidence type="ECO:0000313" key="2">
    <source>
        <dbReference type="EMBL" id="CQH63850.1"/>
    </source>
</evidence>
<geneLocation type="plasmid" evidence="3">
    <name>pSTJ001</name>
</geneLocation>
<proteinExistence type="predicted"/>
<feature type="region of interest" description="Disordered" evidence="1">
    <location>
        <begin position="1"/>
        <end position="27"/>
    </location>
</feature>
<accession>A0A0U5H6Z8</accession>
<feature type="compositionally biased region" description="Basic and acidic residues" evidence="1">
    <location>
        <begin position="1"/>
        <end position="10"/>
    </location>
</feature>
<dbReference type="OrthoDB" id="236661at2157"/>
<dbReference type="KEGG" id="hhb:Hhub_4205"/>
<name>A0A0U5H6Z8_9EURY</name>
<keyword evidence="3" id="KW-1185">Reference proteome</keyword>
<dbReference type="GeneID" id="26660526"/>
<reference evidence="3" key="1">
    <citation type="journal article" date="2016" name="Environ. Microbiol.">
        <title>The complete genome of a viable archaeum isolated from 123-million-year-old rock salt.</title>
        <authorList>
            <person name="Jaakkola S.T."/>
            <person name="Pfeiffer F."/>
            <person name="Ravantti J.J."/>
            <person name="Guo Q."/>
            <person name="Liu Y."/>
            <person name="Chen X."/>
            <person name="Ma H."/>
            <person name="Yang C."/>
            <person name="Oksanen H.M."/>
            <person name="Bamford D.H."/>
        </authorList>
    </citation>
    <scope>NUCLEOTIDE SEQUENCE</scope>
    <source>
        <strain evidence="3">JI20-1</strain>
        <plasmid evidence="3">Plasmid pSTJ001</plasmid>
    </source>
</reference>